<dbReference type="GO" id="GO:0006999">
    <property type="term" value="P:nuclear pore organization"/>
    <property type="evidence" value="ECO:0007669"/>
    <property type="project" value="TreeGrafter"/>
</dbReference>
<feature type="compositionally biased region" description="Low complexity" evidence="4">
    <location>
        <begin position="155"/>
        <end position="168"/>
    </location>
</feature>
<dbReference type="EMBL" id="PJQL01000262">
    <property type="protein sequence ID" value="RCH97628.1"/>
    <property type="molecule type" value="Genomic_DNA"/>
</dbReference>
<evidence type="ECO:0000313" key="6">
    <source>
        <dbReference type="EMBL" id="RCH97628.1"/>
    </source>
</evidence>
<dbReference type="OrthoDB" id="6162375at2759"/>
<comment type="caution">
    <text evidence="6">The sequence shown here is derived from an EMBL/GenBank/DDBJ whole genome shotgun (WGS) entry which is preliminary data.</text>
</comment>
<proteinExistence type="predicted"/>
<keyword evidence="3" id="KW-0539">Nucleus</keyword>
<dbReference type="Pfam" id="PF13874">
    <property type="entry name" value="Nup54"/>
    <property type="match status" value="1"/>
</dbReference>
<dbReference type="STRING" id="86630.A0A367K630"/>
<evidence type="ECO:0000256" key="3">
    <source>
        <dbReference type="ARBA" id="ARBA00023242"/>
    </source>
</evidence>
<dbReference type="PANTHER" id="PTHR13000:SF0">
    <property type="entry name" value="NUCLEOPORIN P54"/>
    <property type="match status" value="1"/>
</dbReference>
<organism evidence="6 7">
    <name type="scientific">Rhizopus azygosporus</name>
    <name type="common">Rhizopus microsporus var. azygosporus</name>
    <dbReference type="NCBI Taxonomy" id="86630"/>
    <lineage>
        <taxon>Eukaryota</taxon>
        <taxon>Fungi</taxon>
        <taxon>Fungi incertae sedis</taxon>
        <taxon>Mucoromycota</taxon>
        <taxon>Mucoromycotina</taxon>
        <taxon>Mucoromycetes</taxon>
        <taxon>Mucorales</taxon>
        <taxon>Mucorineae</taxon>
        <taxon>Rhizopodaceae</taxon>
        <taxon>Rhizopus</taxon>
    </lineage>
</organism>
<keyword evidence="7" id="KW-1185">Reference proteome</keyword>
<keyword evidence="2" id="KW-0813">Transport</keyword>
<sequence length="474" mass="52285">MRPLISLDTTFCASVSCLELQSTRDLVKVVLKCGKSDKMSFTFGAQSTPSFGGFGTTTNTTPTSSAAPATSSSGFAFNNTPGFGTTTSTSGFTFGTSAPTSTAPTTGFSFNNTQQSTNTFGAPASTAGLSFGTPASTTGFSFGTPASTTGFSFGQQQQQQQQNKPSLFGGSGFGSTGLGSSIQTLGGDNKFGSSFGFNSAEQQKKQREEQIYKLLCDLNQEADTATTGRKGYEAKNVWQALALLKSYYDPKSPYCRFRHYFYNVVNPQEVHLYQKPADHDPEEWTAAQKANPDPKTLVPALAIGFDDVQKRLDMQYKLSEAHSEKLKELEQVLTKIQTSCLTATISKLDECKQRHMELAQRLVKFLKYAQVLRNKGLSITPDEEAMRTRLENIQEQLQKSELFRGKLNQLWAQLQLIKESGRKYGKIDGVEEWHAVSEQHMDEITKNLNEQNKGIQHVIDILHTDTKEIEMLRK</sequence>
<dbReference type="InterPro" id="IPR025712">
    <property type="entry name" value="Nup54_alpha-helical_dom"/>
</dbReference>
<dbReference type="GO" id="GO:0017056">
    <property type="term" value="F:structural constituent of nuclear pore"/>
    <property type="evidence" value="ECO:0007669"/>
    <property type="project" value="TreeGrafter"/>
</dbReference>
<evidence type="ECO:0000313" key="7">
    <source>
        <dbReference type="Proteomes" id="UP000252139"/>
    </source>
</evidence>
<evidence type="ECO:0000256" key="4">
    <source>
        <dbReference type="SAM" id="MobiDB-lite"/>
    </source>
</evidence>
<dbReference type="Gene3D" id="1.20.5.490">
    <property type="entry name" value="Single helix bin"/>
    <property type="match status" value="1"/>
</dbReference>
<accession>A0A367K630</accession>
<protein>
    <recommendedName>
        <fullName evidence="5">Nucleoporin Nup54 alpha-helical domain-containing protein</fullName>
    </recommendedName>
</protein>
<dbReference type="AlphaFoldDB" id="A0A367K630"/>
<dbReference type="InterPro" id="IPR024864">
    <property type="entry name" value="Nup54/Nup57/Nup44"/>
</dbReference>
<evidence type="ECO:0000259" key="5">
    <source>
        <dbReference type="Pfam" id="PF13874"/>
    </source>
</evidence>
<feature type="domain" description="Nucleoporin Nup54 alpha-helical" evidence="5">
    <location>
        <begin position="275"/>
        <end position="414"/>
    </location>
</feature>
<evidence type="ECO:0000256" key="1">
    <source>
        <dbReference type="ARBA" id="ARBA00004123"/>
    </source>
</evidence>
<comment type="subcellular location">
    <subcellularLocation>
        <location evidence="1">Nucleus</location>
    </subcellularLocation>
</comment>
<evidence type="ECO:0000256" key="2">
    <source>
        <dbReference type="ARBA" id="ARBA00022448"/>
    </source>
</evidence>
<dbReference type="GO" id="GO:0036228">
    <property type="term" value="P:protein localization to nuclear inner membrane"/>
    <property type="evidence" value="ECO:0007669"/>
    <property type="project" value="TreeGrafter"/>
</dbReference>
<reference evidence="6 7" key="1">
    <citation type="journal article" date="2018" name="G3 (Bethesda)">
        <title>Phylogenetic and Phylogenomic Definition of Rhizopus Species.</title>
        <authorList>
            <person name="Gryganskyi A.P."/>
            <person name="Golan J."/>
            <person name="Dolatabadi S."/>
            <person name="Mondo S."/>
            <person name="Robb S."/>
            <person name="Idnurm A."/>
            <person name="Muszewska A."/>
            <person name="Steczkiewicz K."/>
            <person name="Masonjones S."/>
            <person name="Liao H.L."/>
            <person name="Gajdeczka M.T."/>
            <person name="Anike F."/>
            <person name="Vuek A."/>
            <person name="Anishchenko I.M."/>
            <person name="Voigt K."/>
            <person name="de Hoog G.S."/>
            <person name="Smith M.E."/>
            <person name="Heitman J."/>
            <person name="Vilgalys R."/>
            <person name="Stajich J.E."/>
        </authorList>
    </citation>
    <scope>NUCLEOTIDE SEQUENCE [LARGE SCALE GENOMIC DNA]</scope>
    <source>
        <strain evidence="6 7">CBS 357.93</strain>
    </source>
</reference>
<dbReference type="PANTHER" id="PTHR13000">
    <property type="entry name" value="NUCLEOPORIN P54"/>
    <property type="match status" value="1"/>
</dbReference>
<name>A0A367K630_RHIAZ</name>
<gene>
    <name evidence="6" type="ORF">CU097_014855</name>
</gene>
<dbReference type="GO" id="GO:0006607">
    <property type="term" value="P:NLS-bearing protein import into nucleus"/>
    <property type="evidence" value="ECO:0007669"/>
    <property type="project" value="TreeGrafter"/>
</dbReference>
<feature type="region of interest" description="Disordered" evidence="4">
    <location>
        <begin position="147"/>
        <end position="170"/>
    </location>
</feature>
<dbReference type="GO" id="GO:0044613">
    <property type="term" value="C:nuclear pore central transport channel"/>
    <property type="evidence" value="ECO:0007669"/>
    <property type="project" value="TreeGrafter"/>
</dbReference>
<dbReference type="Proteomes" id="UP000252139">
    <property type="component" value="Unassembled WGS sequence"/>
</dbReference>